<evidence type="ECO:0000313" key="1">
    <source>
        <dbReference type="EMBL" id="GAA0859613.1"/>
    </source>
</evidence>
<dbReference type="EMBL" id="BAAAFD010000012">
    <property type="protein sequence ID" value="GAA0859613.1"/>
    <property type="molecule type" value="Genomic_DNA"/>
</dbReference>
<evidence type="ECO:0000313" key="2">
    <source>
        <dbReference type="Proteomes" id="UP001500359"/>
    </source>
</evidence>
<reference evidence="1 2" key="1">
    <citation type="journal article" date="2019" name="Int. J. Syst. Evol. Microbiol.">
        <title>The Global Catalogue of Microorganisms (GCM) 10K type strain sequencing project: providing services to taxonomists for standard genome sequencing and annotation.</title>
        <authorList>
            <consortium name="The Broad Institute Genomics Platform"/>
            <consortium name="The Broad Institute Genome Sequencing Center for Infectious Disease"/>
            <person name="Wu L."/>
            <person name="Ma J."/>
        </authorList>
    </citation>
    <scope>NUCLEOTIDE SEQUENCE [LARGE SCALE GENOMIC DNA]</scope>
    <source>
        <strain evidence="1 2">JCM 15896</strain>
    </source>
</reference>
<sequence>MPFDDEVNLEGRLSITDKGGKEQFFAFYTDQVLCATDTLPGKQLSVVYVPRFFIPQQFGELIKRKIIQRDIKIIGQLKKYLAADGMTTYFIRPLSMYVTELNIDILSPNENFTDFDDPNDNYVLGDPVGDNKSLEYLRDLPIDGDGEMLSAFPTFPSPVPTPSKRSNISLFTPEQIHSGKLKLSDAEEKVRQALSAGGYEELSYYSFGNGFAIATPLEQTDSQANPLGDSRWVSRVEQSKVFDLDSFFKALFFADKGYFRVLVFIINDKPIKFREHTDKQTLMEVINEGSNRLPEKIETRNFDENMLCTALVYEFEHDENTQTIENKKPGRYTVEHHLTSTAINQKFEL</sequence>
<comment type="caution">
    <text evidence="1">The sequence shown here is derived from an EMBL/GenBank/DDBJ whole genome shotgun (WGS) entry which is preliminary data.</text>
</comment>
<dbReference type="Proteomes" id="UP001500359">
    <property type="component" value="Unassembled WGS sequence"/>
</dbReference>
<name>A0ABN1LSJ1_9ALTE</name>
<keyword evidence="2" id="KW-1185">Reference proteome</keyword>
<accession>A0ABN1LSJ1</accession>
<protein>
    <submittedName>
        <fullName evidence="1">Uncharacterized protein</fullName>
    </submittedName>
</protein>
<gene>
    <name evidence="1" type="ORF">GCM10009114_33750</name>
</gene>
<organism evidence="1 2">
    <name type="scientific">Aliiglaciecola litoralis</name>
    <dbReference type="NCBI Taxonomy" id="582857"/>
    <lineage>
        <taxon>Bacteria</taxon>
        <taxon>Pseudomonadati</taxon>
        <taxon>Pseudomonadota</taxon>
        <taxon>Gammaproteobacteria</taxon>
        <taxon>Alteromonadales</taxon>
        <taxon>Alteromonadaceae</taxon>
        <taxon>Aliiglaciecola</taxon>
    </lineage>
</organism>
<proteinExistence type="predicted"/>